<dbReference type="InterPro" id="IPR029052">
    <property type="entry name" value="Metallo-depent_PP-like"/>
</dbReference>
<protein>
    <recommendedName>
        <fullName evidence="2">Phosphoesterase</fullName>
        <ecNumber evidence="2">3.1.4.-</ecNumber>
    </recommendedName>
</protein>
<evidence type="ECO:0000256" key="2">
    <source>
        <dbReference type="RuleBase" id="RU362039"/>
    </source>
</evidence>
<dbReference type="GO" id="GO:0016787">
    <property type="term" value="F:hydrolase activity"/>
    <property type="evidence" value="ECO:0007669"/>
    <property type="project" value="UniProtKB-UniRule"/>
</dbReference>
<dbReference type="EMBL" id="UPXX01000027">
    <property type="protein sequence ID" value="VBB44518.1"/>
    <property type="molecule type" value="Genomic_DNA"/>
</dbReference>
<evidence type="ECO:0000259" key="3">
    <source>
        <dbReference type="Pfam" id="PF12850"/>
    </source>
</evidence>
<accession>A0A653A9A9</accession>
<dbReference type="SUPFAM" id="SSF56300">
    <property type="entry name" value="Metallo-dependent phosphatases"/>
    <property type="match status" value="1"/>
</dbReference>
<dbReference type="AlphaFoldDB" id="A0A653A9A9"/>
<gene>
    <name evidence="4" type="ORF">TRIP_B330622</name>
</gene>
<name>A0A653A9A9_UNCDX</name>
<comment type="similarity">
    <text evidence="1 2">Belongs to the metallophosphoesterase superfamily. YfcE family.</text>
</comment>
<evidence type="ECO:0000313" key="4">
    <source>
        <dbReference type="EMBL" id="VBB44518.1"/>
    </source>
</evidence>
<sequence length="162" mass="17535">MKIGVIADTHLKRPDAFLRRAVEEYFDGADLILHAGDICTLEVLEAFGRRPFKAVAGNRDDRAVKARLPQRLLIEAEGLRIGLIHGWGAPWGIVGRLQGAFEGADAVVFGHTHRVLNQMENGVLYFNPGSFKGGWIAGGVRSLGILEVGDGIRGRIIRLGGG</sequence>
<proteinExistence type="inferred from homology"/>
<dbReference type="NCBIfam" id="TIGR00040">
    <property type="entry name" value="yfcE"/>
    <property type="match status" value="1"/>
</dbReference>
<evidence type="ECO:0000256" key="1">
    <source>
        <dbReference type="ARBA" id="ARBA00008950"/>
    </source>
</evidence>
<dbReference type="Pfam" id="PF12850">
    <property type="entry name" value="Metallophos_2"/>
    <property type="match status" value="1"/>
</dbReference>
<dbReference type="PANTHER" id="PTHR11124">
    <property type="entry name" value="VACUOLAR SORTING PROTEIN VPS29"/>
    <property type="match status" value="1"/>
</dbReference>
<dbReference type="InterPro" id="IPR024654">
    <property type="entry name" value="Calcineurin-like_PHP_lpxH"/>
</dbReference>
<organism evidence="4">
    <name type="scientific">Uncultured Desulfatiglans sp</name>
    <dbReference type="NCBI Taxonomy" id="1748965"/>
    <lineage>
        <taxon>Bacteria</taxon>
        <taxon>Pseudomonadati</taxon>
        <taxon>Thermodesulfobacteriota</taxon>
        <taxon>Desulfobacteria</taxon>
        <taxon>Desulfatiglandales</taxon>
        <taxon>Desulfatiglandaceae</taxon>
        <taxon>Desulfatiglans</taxon>
        <taxon>environmental samples</taxon>
    </lineage>
</organism>
<dbReference type="EC" id="3.1.4.-" evidence="2"/>
<feature type="domain" description="Calcineurin-like phosphoesterase" evidence="3">
    <location>
        <begin position="1"/>
        <end position="148"/>
    </location>
</feature>
<dbReference type="InterPro" id="IPR000979">
    <property type="entry name" value="Phosphodiesterase_MJ0936/Vps29"/>
</dbReference>
<comment type="cofactor">
    <cofactor evidence="2">
        <name>a divalent metal cation</name>
        <dbReference type="ChEBI" id="CHEBI:60240"/>
    </cofactor>
</comment>
<dbReference type="GO" id="GO:0046872">
    <property type="term" value="F:metal ion binding"/>
    <property type="evidence" value="ECO:0007669"/>
    <property type="project" value="UniProtKB-KW"/>
</dbReference>
<dbReference type="Gene3D" id="3.60.21.10">
    <property type="match status" value="1"/>
</dbReference>
<reference evidence="4" key="1">
    <citation type="submission" date="2018-07" db="EMBL/GenBank/DDBJ databases">
        <authorList>
            <consortium name="Genoscope - CEA"/>
            <person name="William W."/>
        </authorList>
    </citation>
    <scope>NUCLEOTIDE SEQUENCE</scope>
    <source>
        <strain evidence="4">IK1</strain>
    </source>
</reference>
<keyword evidence="2" id="KW-0479">Metal-binding</keyword>